<comment type="caution">
    <text evidence="2">The sequence shown here is derived from an EMBL/GenBank/DDBJ whole genome shotgun (WGS) entry which is preliminary data.</text>
</comment>
<feature type="compositionally biased region" description="Low complexity" evidence="1">
    <location>
        <begin position="141"/>
        <end position="162"/>
    </location>
</feature>
<dbReference type="EMBL" id="BAAALT010000057">
    <property type="protein sequence ID" value="GAA1800664.1"/>
    <property type="molecule type" value="Genomic_DNA"/>
</dbReference>
<keyword evidence="3" id="KW-1185">Reference proteome</keyword>
<feature type="compositionally biased region" description="Low complexity" evidence="1">
    <location>
        <begin position="91"/>
        <end position="102"/>
    </location>
</feature>
<reference evidence="2 3" key="1">
    <citation type="journal article" date="2019" name="Int. J. Syst. Evol. Microbiol.">
        <title>The Global Catalogue of Microorganisms (GCM) 10K type strain sequencing project: providing services to taxonomists for standard genome sequencing and annotation.</title>
        <authorList>
            <consortium name="The Broad Institute Genomics Platform"/>
            <consortium name="The Broad Institute Genome Sequencing Center for Infectious Disease"/>
            <person name="Wu L."/>
            <person name="Ma J."/>
        </authorList>
    </citation>
    <scope>NUCLEOTIDE SEQUENCE [LARGE SCALE GENOMIC DNA]</scope>
    <source>
        <strain evidence="2 3">JCM 13250</strain>
    </source>
</reference>
<feature type="compositionally biased region" description="Acidic residues" evidence="1">
    <location>
        <begin position="165"/>
        <end position="175"/>
    </location>
</feature>
<evidence type="ECO:0000313" key="2">
    <source>
        <dbReference type="EMBL" id="GAA1800664.1"/>
    </source>
</evidence>
<protein>
    <submittedName>
        <fullName evidence="2">Uncharacterized protein</fullName>
    </submittedName>
</protein>
<name>A0ABN2LVM6_9ACTN</name>
<evidence type="ECO:0000313" key="3">
    <source>
        <dbReference type="Proteomes" id="UP001500218"/>
    </source>
</evidence>
<accession>A0ABN2LVM6</accession>
<dbReference type="Proteomes" id="UP001500218">
    <property type="component" value="Unassembled WGS sequence"/>
</dbReference>
<gene>
    <name evidence="2" type="ORF">GCM10009682_22840</name>
</gene>
<sequence>MSGRGERITSEDPIRDEAQRLVAAALAAASVAANGLTSAHLSTGSAECCVCPICRVIAAMRDPSPEFAERLSEGAADLAVGVASMLRSLSGAAHHAAGNSNGPEPGESDGGPADDPWHQATAAPDAATPTAGSAAPPPRAPMARKAVKKAAPPRATAMAPATGQDEGDEGTEADT</sequence>
<organism evidence="2 3">
    <name type="scientific">Luedemannella flava</name>
    <dbReference type="NCBI Taxonomy" id="349316"/>
    <lineage>
        <taxon>Bacteria</taxon>
        <taxon>Bacillati</taxon>
        <taxon>Actinomycetota</taxon>
        <taxon>Actinomycetes</taxon>
        <taxon>Micromonosporales</taxon>
        <taxon>Micromonosporaceae</taxon>
        <taxon>Luedemannella</taxon>
    </lineage>
</organism>
<dbReference type="RefSeq" id="WP_344129232.1">
    <property type="nucleotide sequence ID" value="NZ_BAAALT010000057.1"/>
</dbReference>
<evidence type="ECO:0000256" key="1">
    <source>
        <dbReference type="SAM" id="MobiDB-lite"/>
    </source>
</evidence>
<proteinExistence type="predicted"/>
<feature type="compositionally biased region" description="Low complexity" evidence="1">
    <location>
        <begin position="120"/>
        <end position="134"/>
    </location>
</feature>
<feature type="region of interest" description="Disordered" evidence="1">
    <location>
        <begin position="91"/>
        <end position="175"/>
    </location>
</feature>